<dbReference type="InterPro" id="IPR002938">
    <property type="entry name" value="FAD-bd"/>
</dbReference>
<dbReference type="EMBL" id="JAWXXX010000001">
    <property type="protein sequence ID" value="MDX5895049.1"/>
    <property type="molecule type" value="Genomic_DNA"/>
</dbReference>
<dbReference type="SUPFAM" id="SSF51905">
    <property type="entry name" value="FAD/NAD(P)-binding domain"/>
    <property type="match status" value="1"/>
</dbReference>
<dbReference type="OrthoDB" id="9791689at2"/>
<dbReference type="Proteomes" id="UP001281130">
    <property type="component" value="Unassembled WGS sequence"/>
</dbReference>
<dbReference type="Pfam" id="PF01494">
    <property type="entry name" value="FAD_binding_3"/>
    <property type="match status" value="1"/>
</dbReference>
<evidence type="ECO:0000256" key="1">
    <source>
        <dbReference type="ARBA" id="ARBA00023002"/>
    </source>
</evidence>
<organism evidence="3 5">
    <name type="scientific">Rubrobacter radiotolerans</name>
    <name type="common">Arthrobacter radiotolerans</name>
    <dbReference type="NCBI Taxonomy" id="42256"/>
    <lineage>
        <taxon>Bacteria</taxon>
        <taxon>Bacillati</taxon>
        <taxon>Actinomycetota</taxon>
        <taxon>Rubrobacteria</taxon>
        <taxon>Rubrobacterales</taxon>
        <taxon>Rubrobacteraceae</taxon>
        <taxon>Rubrobacter</taxon>
    </lineage>
</organism>
<evidence type="ECO:0000259" key="2">
    <source>
        <dbReference type="Pfam" id="PF01494"/>
    </source>
</evidence>
<dbReference type="PANTHER" id="PTHR43476">
    <property type="entry name" value="3-(3-HYDROXY-PHENYL)PROPIONATE/3-HYDROXYCINNAMIC ACID HYDROXYLASE"/>
    <property type="match status" value="1"/>
</dbReference>
<accession>A0A023X623</accession>
<evidence type="ECO:0000313" key="5">
    <source>
        <dbReference type="Proteomes" id="UP000025229"/>
    </source>
</evidence>
<feature type="domain" description="FAD-binding" evidence="2">
    <location>
        <begin position="11"/>
        <end position="341"/>
    </location>
</feature>
<keyword evidence="1" id="KW-0560">Oxidoreductase</keyword>
<gene>
    <name evidence="3" type="ORF">RradSPS_2363</name>
    <name evidence="4" type="ORF">SIL72_13565</name>
</gene>
<proteinExistence type="predicted"/>
<dbReference type="HOGENOM" id="CLU_033626_0_0_11"/>
<name>A0A023X623_RUBRA</name>
<dbReference type="Gene3D" id="3.50.50.60">
    <property type="entry name" value="FAD/NAD(P)-binding domain"/>
    <property type="match status" value="2"/>
</dbReference>
<dbReference type="KEGG" id="rrd:RradSPS_2363"/>
<sequence length="406" mass="45200">MHAKQGTATRADCVVVGGGPAGATLSLLLVRKGVRVTLLEAHPDFDREFRGDTLHPSAMELMEDLGLAGKLLKLRHSTVRSLTLQTASGPLTPVDLSRLRTEFPYITLMPQKSFLEFITREASRYPTFRLVMEARVRELVEAEGVVGGVRYEGRDGRLHEVRSELVIGADGRGSRVRRLAGLTAKKTSPPMDVLWFRLPRKREDPEGAVGRFGRGRIAILLDRLDWWQCGYVIPKGTYPELRRAGVEKLRRDFAGLVPEFADRVEHLKDLRQASLLSVESSLCPRWYRPGLVLIGDAAHVMSPVGGVGINYALQDAVAAANILTGPLLAGRVRERDLARLQRRRKLPTRAIQLFQSLVQKNLLARALDPQRPFDPPAALRLALRLPGLRSLPARIVGFGLRPERIR</sequence>
<dbReference type="InterPro" id="IPR050631">
    <property type="entry name" value="PheA/TfdB_FAD_monoxygenase"/>
</dbReference>
<dbReference type="eggNOG" id="COG0654">
    <property type="taxonomic scope" value="Bacteria"/>
</dbReference>
<dbReference type="RefSeq" id="WP_038682922.1">
    <property type="nucleotide sequence ID" value="NZ_CP007514.1"/>
</dbReference>
<protein>
    <submittedName>
        <fullName evidence="3 4">FAD-dependent oxidoreductase</fullName>
    </submittedName>
</protein>
<dbReference type="PATRIC" id="fig|42256.3.peg.2407"/>
<dbReference type="AlphaFoldDB" id="A0A023X623"/>
<dbReference type="Proteomes" id="UP000025229">
    <property type="component" value="Chromosome"/>
</dbReference>
<evidence type="ECO:0000313" key="4">
    <source>
        <dbReference type="EMBL" id="MDX5895049.1"/>
    </source>
</evidence>
<dbReference type="InterPro" id="IPR036188">
    <property type="entry name" value="FAD/NAD-bd_sf"/>
</dbReference>
<keyword evidence="5" id="KW-1185">Reference proteome</keyword>
<dbReference type="EMBL" id="CP007514">
    <property type="protein sequence ID" value="AHY47646.1"/>
    <property type="molecule type" value="Genomic_DNA"/>
</dbReference>
<dbReference type="GO" id="GO:0071949">
    <property type="term" value="F:FAD binding"/>
    <property type="evidence" value="ECO:0007669"/>
    <property type="project" value="InterPro"/>
</dbReference>
<dbReference type="STRING" id="42256.RradSPS_2363"/>
<dbReference type="GO" id="GO:0016491">
    <property type="term" value="F:oxidoreductase activity"/>
    <property type="evidence" value="ECO:0007669"/>
    <property type="project" value="UniProtKB-KW"/>
</dbReference>
<reference evidence="4" key="2">
    <citation type="submission" date="2023-11" db="EMBL/GenBank/DDBJ databases">
        <title>MicrobeMod: A computational toolkit for identifying prokaryotic methylation and restriction-modification with nanopore sequencing.</title>
        <authorList>
            <person name="Crits-Christoph A."/>
            <person name="Kang S.C."/>
            <person name="Lee H."/>
            <person name="Ostrov N."/>
        </authorList>
    </citation>
    <scope>NUCLEOTIDE SEQUENCE</scope>
    <source>
        <strain evidence="4">ATCC 51242</strain>
    </source>
</reference>
<dbReference type="PANTHER" id="PTHR43476:SF5">
    <property type="entry name" value="FAD-DEPENDENT MONOOXYGENASE"/>
    <property type="match status" value="1"/>
</dbReference>
<evidence type="ECO:0000313" key="3">
    <source>
        <dbReference type="EMBL" id="AHY47646.1"/>
    </source>
</evidence>
<reference evidence="3 5" key="1">
    <citation type="submission" date="2014-03" db="EMBL/GenBank/DDBJ databases">
        <title>Complete genome sequence of the Radio-Resistant Rubrobacter radiotolerans RSPS-4.</title>
        <authorList>
            <person name="Egas C.C."/>
            <person name="Barroso C.C."/>
            <person name="Froufe H.J.C."/>
            <person name="Pacheco J.J."/>
            <person name="Albuquerque L.L."/>
            <person name="da Costa M.M.S."/>
        </authorList>
    </citation>
    <scope>NUCLEOTIDE SEQUENCE [LARGE SCALE GENOMIC DNA]</scope>
    <source>
        <strain evidence="3 5">RSPS-4</strain>
    </source>
</reference>
<dbReference type="PRINTS" id="PR00420">
    <property type="entry name" value="RNGMNOXGNASE"/>
</dbReference>